<evidence type="ECO:0000313" key="2">
    <source>
        <dbReference type="Proteomes" id="UP000766609"/>
    </source>
</evidence>
<protein>
    <submittedName>
        <fullName evidence="1">YkgJ family cysteine cluster protein</fullName>
    </submittedName>
</protein>
<keyword evidence="2" id="KW-1185">Reference proteome</keyword>
<accession>A0ABS7N2A7</accession>
<dbReference type="EMBL" id="JAHVHP010000001">
    <property type="protein sequence ID" value="MBY5950048.1"/>
    <property type="molecule type" value="Genomic_DNA"/>
</dbReference>
<gene>
    <name evidence="1" type="ORF">KUV23_03625</name>
</gene>
<dbReference type="PANTHER" id="PTHR35866">
    <property type="entry name" value="PUTATIVE-RELATED"/>
    <property type="match status" value="1"/>
</dbReference>
<comment type="caution">
    <text evidence="1">The sequence shown here is derived from an EMBL/GenBank/DDBJ whole genome shotgun (WGS) entry which is preliminary data.</text>
</comment>
<name>A0ABS7N2A7_9BACT</name>
<sequence length="188" mass="22088">MYRAALQGQGNSNPRGWHQAKRFEAVIDLQTFRQESQSDFPTNKKLKDRLKRLKPKDLDVRFAENHEEVFQEIDCLDCANCCKTTSPIFLQTDIDRIAKVFRMKPSQFIDEYLQRDEEGDFVLRSSPCPFLGVDNKCLVYEDRPKACREYPHTNRKNMAGILNLSLKNTLICPAVHKIFRQIEKEYRK</sequence>
<proteinExistence type="predicted"/>
<dbReference type="Pfam" id="PF03692">
    <property type="entry name" value="CxxCxxCC"/>
    <property type="match status" value="1"/>
</dbReference>
<evidence type="ECO:0000313" key="1">
    <source>
        <dbReference type="EMBL" id="MBY5950048.1"/>
    </source>
</evidence>
<reference evidence="1 2" key="1">
    <citation type="submission" date="2021-06" db="EMBL/GenBank/DDBJ databases">
        <title>44 bacteria genomes isolated from Dapeng, Shenzhen.</title>
        <authorList>
            <person name="Zheng W."/>
            <person name="Yu S."/>
            <person name="Huang Y."/>
        </authorList>
    </citation>
    <scope>NUCLEOTIDE SEQUENCE [LARGE SCALE GENOMIC DNA]</scope>
    <source>
        <strain evidence="1 2">DP5N14-6</strain>
    </source>
</reference>
<dbReference type="Proteomes" id="UP000766609">
    <property type="component" value="Unassembled WGS sequence"/>
</dbReference>
<organism evidence="1 2">
    <name type="scientific">Algoriphagus marincola</name>
    <dbReference type="NCBI Taxonomy" id="264027"/>
    <lineage>
        <taxon>Bacteria</taxon>
        <taxon>Pseudomonadati</taxon>
        <taxon>Bacteroidota</taxon>
        <taxon>Cytophagia</taxon>
        <taxon>Cytophagales</taxon>
        <taxon>Cyclobacteriaceae</taxon>
        <taxon>Algoriphagus</taxon>
    </lineage>
</organism>
<dbReference type="PANTHER" id="PTHR35866:SF1">
    <property type="entry name" value="YKGJ FAMILY CYSTEINE CLUSTER PROTEIN"/>
    <property type="match status" value="1"/>
</dbReference>
<dbReference type="InterPro" id="IPR005358">
    <property type="entry name" value="Puta_zinc/iron-chelating_dom"/>
</dbReference>